<dbReference type="Pfam" id="PF13966">
    <property type="entry name" value="zf-RVT"/>
    <property type="match status" value="1"/>
</dbReference>
<accession>A0ABU6UKT5</accession>
<dbReference type="Proteomes" id="UP001341840">
    <property type="component" value="Unassembled WGS sequence"/>
</dbReference>
<evidence type="ECO:0000313" key="3">
    <source>
        <dbReference type="Proteomes" id="UP001341840"/>
    </source>
</evidence>
<evidence type="ECO:0000259" key="1">
    <source>
        <dbReference type="Pfam" id="PF13966"/>
    </source>
</evidence>
<reference evidence="2 3" key="1">
    <citation type="journal article" date="2023" name="Plants (Basel)">
        <title>Bridging the Gap: Combining Genomics and Transcriptomics Approaches to Understand Stylosanthes scabra, an Orphan Legume from the Brazilian Caatinga.</title>
        <authorList>
            <person name="Ferreira-Neto J.R.C."/>
            <person name="da Silva M.D."/>
            <person name="Binneck E."/>
            <person name="de Melo N.F."/>
            <person name="da Silva R.H."/>
            <person name="de Melo A.L.T.M."/>
            <person name="Pandolfi V."/>
            <person name="Bustamante F.O."/>
            <person name="Brasileiro-Vidal A.C."/>
            <person name="Benko-Iseppon A.M."/>
        </authorList>
    </citation>
    <scope>NUCLEOTIDE SEQUENCE [LARGE SCALE GENOMIC DNA]</scope>
    <source>
        <tissue evidence="2">Leaves</tissue>
    </source>
</reference>
<organism evidence="2 3">
    <name type="scientific">Stylosanthes scabra</name>
    <dbReference type="NCBI Taxonomy" id="79078"/>
    <lineage>
        <taxon>Eukaryota</taxon>
        <taxon>Viridiplantae</taxon>
        <taxon>Streptophyta</taxon>
        <taxon>Embryophyta</taxon>
        <taxon>Tracheophyta</taxon>
        <taxon>Spermatophyta</taxon>
        <taxon>Magnoliopsida</taxon>
        <taxon>eudicotyledons</taxon>
        <taxon>Gunneridae</taxon>
        <taxon>Pentapetalae</taxon>
        <taxon>rosids</taxon>
        <taxon>fabids</taxon>
        <taxon>Fabales</taxon>
        <taxon>Fabaceae</taxon>
        <taxon>Papilionoideae</taxon>
        <taxon>50 kb inversion clade</taxon>
        <taxon>dalbergioids sensu lato</taxon>
        <taxon>Dalbergieae</taxon>
        <taxon>Pterocarpus clade</taxon>
        <taxon>Stylosanthes</taxon>
    </lineage>
</organism>
<protein>
    <recommendedName>
        <fullName evidence="1">Reverse transcriptase zinc-binding domain-containing protein</fullName>
    </recommendedName>
</protein>
<gene>
    <name evidence="2" type="ORF">PIB30_064962</name>
</gene>
<dbReference type="InterPro" id="IPR026960">
    <property type="entry name" value="RVT-Znf"/>
</dbReference>
<evidence type="ECO:0000313" key="2">
    <source>
        <dbReference type="EMBL" id="MED6161882.1"/>
    </source>
</evidence>
<dbReference type="EMBL" id="JASCZI010121470">
    <property type="protein sequence ID" value="MED6161882.1"/>
    <property type="molecule type" value="Genomic_DNA"/>
</dbReference>
<comment type="caution">
    <text evidence="2">The sequence shown here is derived from an EMBL/GenBank/DDBJ whole genome shotgun (WGS) entry which is preliminary data.</text>
</comment>
<keyword evidence="3" id="KW-1185">Reference proteome</keyword>
<proteinExistence type="predicted"/>
<sequence length="175" mass="19555">MIYLLGERPEVVDLKLALAIVWPSSSSTLLSNYAWNPSSTKRSGVSCGNSVPIFPKLKFFIIWRSLHEKLPVAALLHRRIPSISPLCRRCNLDMESMMHCLFYCEKAAAVWSESPIDFGLIEVRALTFWELWRDKAENCRLGLCGCGSEDFDGAVLEAIDGDGVNVCPRTTSLQS</sequence>
<name>A0ABU6UKT5_9FABA</name>
<feature type="domain" description="Reverse transcriptase zinc-binding" evidence="1">
    <location>
        <begin position="52"/>
        <end position="111"/>
    </location>
</feature>